<dbReference type="PANTHER" id="PTHR30146">
    <property type="entry name" value="LACI-RELATED TRANSCRIPTIONAL REPRESSOR"/>
    <property type="match status" value="1"/>
</dbReference>
<evidence type="ECO:0000256" key="1">
    <source>
        <dbReference type="ARBA" id="ARBA00023015"/>
    </source>
</evidence>
<evidence type="ECO:0000256" key="2">
    <source>
        <dbReference type="ARBA" id="ARBA00023125"/>
    </source>
</evidence>
<dbReference type="CDD" id="cd01392">
    <property type="entry name" value="HTH_LacI"/>
    <property type="match status" value="1"/>
</dbReference>
<dbReference type="PROSITE" id="PS50932">
    <property type="entry name" value="HTH_LACI_2"/>
    <property type="match status" value="1"/>
</dbReference>
<keyword evidence="6" id="KW-1185">Reference proteome</keyword>
<keyword evidence="2" id="KW-0238">DNA-binding</keyword>
<sequence>MATIYDVSFLAGVSLATVSRVVNNTGKVSDKTRQKVHDAMAKLDYRPNTIAQSLASNRSNSVGVLVSQLDGPFYGPMMREIESALRAANKHVIIAAGHSDAAQEKDAVEFLLSRGCDALIVDAEILSNEYLQTLCAGKTPVVLINRHVDGIEDRCVHLNNLEGGLLATGHVLEHGHKRIAYISGPLFKLDARERLEGHKQALKAHGIAFDEQLFFEGDFREEGGYEGMAALLERGIGFSAVVCANDQMASGAIALCLEKGLQVPKDISFVGFDNIPFPRYISPKLTTVCNPIQDMGRMAANWVLRHVYDDSSIDFCHRFEPQLVVRESVLQHRSSTEAVLSVTAAVTSTSNKM</sequence>
<accession>A0ABS5V3H5</accession>
<dbReference type="InterPro" id="IPR028082">
    <property type="entry name" value="Peripla_BP_I"/>
</dbReference>
<dbReference type="InterPro" id="IPR000843">
    <property type="entry name" value="HTH_LacI"/>
</dbReference>
<dbReference type="CDD" id="cd06270">
    <property type="entry name" value="PBP1_GalS-like"/>
    <property type="match status" value="1"/>
</dbReference>
<dbReference type="Pfam" id="PF13377">
    <property type="entry name" value="Peripla_BP_3"/>
    <property type="match status" value="1"/>
</dbReference>
<dbReference type="SMART" id="SM00354">
    <property type="entry name" value="HTH_LACI"/>
    <property type="match status" value="1"/>
</dbReference>
<dbReference type="Gene3D" id="3.40.50.2300">
    <property type="match status" value="2"/>
</dbReference>
<evidence type="ECO:0000256" key="3">
    <source>
        <dbReference type="ARBA" id="ARBA00023163"/>
    </source>
</evidence>
<dbReference type="Gene3D" id="1.10.260.40">
    <property type="entry name" value="lambda repressor-like DNA-binding domains"/>
    <property type="match status" value="1"/>
</dbReference>
<proteinExistence type="predicted"/>
<dbReference type="RefSeq" id="WP_214507180.1">
    <property type="nucleotide sequence ID" value="NZ_JAHEPS010000003.1"/>
</dbReference>
<dbReference type="PANTHER" id="PTHR30146:SF109">
    <property type="entry name" value="HTH-TYPE TRANSCRIPTIONAL REGULATOR GALS"/>
    <property type="match status" value="1"/>
</dbReference>
<dbReference type="Pfam" id="PF00356">
    <property type="entry name" value="LacI"/>
    <property type="match status" value="1"/>
</dbReference>
<name>A0ABS5V3H5_9GAMM</name>
<evidence type="ECO:0000313" key="6">
    <source>
        <dbReference type="Proteomes" id="UP001195903"/>
    </source>
</evidence>
<keyword evidence="1" id="KW-0805">Transcription regulation</keyword>
<evidence type="ECO:0000313" key="5">
    <source>
        <dbReference type="EMBL" id="MBT1444993.1"/>
    </source>
</evidence>
<protein>
    <submittedName>
        <fullName evidence="5">LacI family transcriptional regulator</fullName>
    </submittedName>
</protein>
<dbReference type="EMBL" id="JAHEPS010000003">
    <property type="protein sequence ID" value="MBT1444993.1"/>
    <property type="molecule type" value="Genomic_DNA"/>
</dbReference>
<gene>
    <name evidence="5" type="ORF">KJI95_10700</name>
</gene>
<feature type="domain" description="HTH lacI-type" evidence="4">
    <location>
        <begin position="2"/>
        <end position="56"/>
    </location>
</feature>
<dbReference type="Proteomes" id="UP001195903">
    <property type="component" value="Unassembled WGS sequence"/>
</dbReference>
<dbReference type="SUPFAM" id="SSF47413">
    <property type="entry name" value="lambda repressor-like DNA-binding domains"/>
    <property type="match status" value="1"/>
</dbReference>
<organism evidence="5 6">
    <name type="scientific">Shewanella jiangmenensis</name>
    <dbReference type="NCBI Taxonomy" id="2837387"/>
    <lineage>
        <taxon>Bacteria</taxon>
        <taxon>Pseudomonadati</taxon>
        <taxon>Pseudomonadota</taxon>
        <taxon>Gammaproteobacteria</taxon>
        <taxon>Alteromonadales</taxon>
        <taxon>Shewanellaceae</taxon>
        <taxon>Shewanella</taxon>
    </lineage>
</organism>
<dbReference type="SUPFAM" id="SSF53822">
    <property type="entry name" value="Periplasmic binding protein-like I"/>
    <property type="match status" value="1"/>
</dbReference>
<dbReference type="InterPro" id="IPR010982">
    <property type="entry name" value="Lambda_DNA-bd_dom_sf"/>
</dbReference>
<keyword evidence="3" id="KW-0804">Transcription</keyword>
<comment type="caution">
    <text evidence="5">The sequence shown here is derived from an EMBL/GenBank/DDBJ whole genome shotgun (WGS) entry which is preliminary data.</text>
</comment>
<reference evidence="5 6" key="1">
    <citation type="submission" date="2021-05" db="EMBL/GenBank/DDBJ databases">
        <title>Shewanella sp. JM162201.</title>
        <authorList>
            <person name="Xu S."/>
            <person name="Li A."/>
        </authorList>
    </citation>
    <scope>NUCLEOTIDE SEQUENCE [LARGE SCALE GENOMIC DNA]</scope>
    <source>
        <strain evidence="5 6">JM162201</strain>
    </source>
</reference>
<evidence type="ECO:0000259" key="4">
    <source>
        <dbReference type="PROSITE" id="PS50932"/>
    </source>
</evidence>
<dbReference type="InterPro" id="IPR046335">
    <property type="entry name" value="LacI/GalR-like_sensor"/>
</dbReference>